<feature type="binding site" evidence="3">
    <location>
        <position position="766"/>
    </location>
    <ligand>
        <name>Zn(2+)</name>
        <dbReference type="ChEBI" id="CHEBI:29105"/>
        <label>2</label>
    </ligand>
</feature>
<dbReference type="CDD" id="cd16012">
    <property type="entry name" value="ALP"/>
    <property type="match status" value="1"/>
</dbReference>
<dbReference type="GO" id="GO:0046872">
    <property type="term" value="F:metal ion binding"/>
    <property type="evidence" value="ECO:0007669"/>
    <property type="project" value="UniProtKB-KW"/>
</dbReference>
<reference evidence="6" key="1">
    <citation type="submission" date="2016-03" db="EMBL/GenBank/DDBJ databases">
        <title>Updated assembly of Pseudogymnoascus destructans, the fungus causing white-nose syndrome of bats.</title>
        <authorList>
            <person name="Palmer J.M."/>
            <person name="Drees K.P."/>
            <person name="Foster J.T."/>
            <person name="Lindner D.L."/>
        </authorList>
    </citation>
    <scope>NUCLEOTIDE SEQUENCE [LARGE SCALE GENOMIC DNA]</scope>
    <source>
        <strain evidence="6">20631-21</strain>
    </source>
</reference>
<accession>A0A177A1I2</accession>
<feature type="binding site" evidence="3">
    <location>
        <position position="328"/>
    </location>
    <ligand>
        <name>Mg(2+)</name>
        <dbReference type="ChEBI" id="CHEBI:18420"/>
    </ligand>
</feature>
<dbReference type="Pfam" id="PF00245">
    <property type="entry name" value="Alk_phosphatase"/>
    <property type="match status" value="1"/>
</dbReference>
<dbReference type="EC" id="3.1.3.1" evidence="1"/>
<feature type="binding site" evidence="3">
    <location>
        <position position="600"/>
    </location>
    <ligand>
        <name>Zn(2+)</name>
        <dbReference type="ChEBI" id="CHEBI:29105"/>
        <label>2</label>
    </ligand>
</feature>
<keyword evidence="3" id="KW-0862">Zinc</keyword>
<feature type="binding site" evidence="3">
    <location>
        <position position="591"/>
    </location>
    <ligand>
        <name>Mg(2+)</name>
        <dbReference type="ChEBI" id="CHEBI:18420"/>
    </ligand>
</feature>
<dbReference type="RefSeq" id="XP_024320442.1">
    <property type="nucleotide sequence ID" value="XM_024472013.1"/>
</dbReference>
<feature type="transmembrane region" description="Helical" evidence="5">
    <location>
        <begin position="833"/>
        <end position="856"/>
    </location>
</feature>
<dbReference type="GO" id="GO:0004035">
    <property type="term" value="F:alkaline phosphatase activity"/>
    <property type="evidence" value="ECO:0007669"/>
    <property type="project" value="UniProtKB-EC"/>
</dbReference>
<dbReference type="Gene3D" id="3.40.720.10">
    <property type="entry name" value="Alkaline Phosphatase, subunit A"/>
    <property type="match status" value="1"/>
</dbReference>
<feature type="binding site" evidence="3">
    <location>
        <position position="436"/>
    </location>
    <ligand>
        <name>Mg(2+)</name>
        <dbReference type="ChEBI" id="CHEBI:18420"/>
    </ligand>
</feature>
<feature type="binding site" evidence="3">
    <location>
        <position position="328"/>
    </location>
    <ligand>
        <name>Zn(2+)</name>
        <dbReference type="ChEBI" id="CHEBI:29105"/>
        <label>2</label>
    </ligand>
</feature>
<dbReference type="SMART" id="SM00098">
    <property type="entry name" value="alkPPc"/>
    <property type="match status" value="1"/>
</dbReference>
<feature type="binding site" evidence="3">
    <location>
        <position position="641"/>
    </location>
    <ligand>
        <name>Zn(2+)</name>
        <dbReference type="ChEBI" id="CHEBI:29105"/>
        <label>2</label>
    </ligand>
</feature>
<feature type="binding site" evidence="3">
    <location>
        <position position="642"/>
    </location>
    <ligand>
        <name>Zn(2+)</name>
        <dbReference type="ChEBI" id="CHEBI:29105"/>
        <label>2</label>
    </ligand>
</feature>
<dbReference type="InterPro" id="IPR001952">
    <property type="entry name" value="Alkaline_phosphatase"/>
</dbReference>
<keyword evidence="5" id="KW-1133">Transmembrane helix</keyword>
<evidence type="ECO:0000256" key="5">
    <source>
        <dbReference type="SAM" id="Phobius"/>
    </source>
</evidence>
<dbReference type="VEuPathDB" id="FungiDB:GMDG_05977"/>
<evidence type="ECO:0000256" key="4">
    <source>
        <dbReference type="RuleBase" id="RU003946"/>
    </source>
</evidence>
<comment type="cofactor">
    <cofactor evidence="3">
        <name>Zn(2+)</name>
        <dbReference type="ChEBI" id="CHEBI:29105"/>
    </cofactor>
    <text evidence="3">Binds 2 Zn(2+) ions.</text>
</comment>
<dbReference type="GeneID" id="36291502"/>
<protein>
    <recommendedName>
        <fullName evidence="1">alkaline phosphatase</fullName>
        <ecNumber evidence="1">3.1.3.1</ecNumber>
    </recommendedName>
</protein>
<keyword evidence="3" id="KW-0479">Metal-binding</keyword>
<proteinExistence type="inferred from homology"/>
<dbReference type="PANTHER" id="PTHR11596:SF72">
    <property type="entry name" value="ALKALINE PHOSPHATASE"/>
    <property type="match status" value="1"/>
</dbReference>
<keyword evidence="5" id="KW-0812">Transmembrane</keyword>
<keyword evidence="5" id="KW-0472">Membrane</keyword>
<dbReference type="OrthoDB" id="5818554at2759"/>
<evidence type="ECO:0000256" key="2">
    <source>
        <dbReference type="PIRSR" id="PIRSR601952-1"/>
    </source>
</evidence>
<evidence type="ECO:0000313" key="6">
    <source>
        <dbReference type="EMBL" id="OAF55141.2"/>
    </source>
</evidence>
<organism evidence="6">
    <name type="scientific">Pseudogymnoascus destructans</name>
    <dbReference type="NCBI Taxonomy" id="655981"/>
    <lineage>
        <taxon>Eukaryota</taxon>
        <taxon>Fungi</taxon>
        <taxon>Dikarya</taxon>
        <taxon>Ascomycota</taxon>
        <taxon>Pezizomycotina</taxon>
        <taxon>Leotiomycetes</taxon>
        <taxon>Thelebolales</taxon>
        <taxon>Thelebolaceae</taxon>
        <taxon>Pseudogymnoascus</taxon>
    </lineage>
</organism>
<comment type="cofactor">
    <cofactor evidence="3">
        <name>Mg(2+)</name>
        <dbReference type="ChEBI" id="CHEBI:18420"/>
    </cofactor>
    <text evidence="3">Binds 1 Mg(2+) ion.</text>
</comment>
<dbReference type="PRINTS" id="PR00113">
    <property type="entry name" value="ALKPHPHTASE"/>
</dbReference>
<feature type="binding site" evidence="3">
    <location>
        <position position="596"/>
    </location>
    <ligand>
        <name>Zn(2+)</name>
        <dbReference type="ChEBI" id="CHEBI:29105"/>
        <label>2</label>
    </ligand>
</feature>
<dbReference type="PANTHER" id="PTHR11596">
    <property type="entry name" value="ALKALINE PHOSPHATASE"/>
    <property type="match status" value="1"/>
</dbReference>
<sequence>MRCSSLLWPSRKGRPCSYTSMESNVLLPPPMIPQRPEQLRRLAPPWCSWPFLASTTSRRGMHFLPQQRPRFAGNGAHQPCTETLVSELISHGNGVSETCVGQGCAWDKGARAGGLVALVGDHYIRACLFLCRSVVLLRFCSRARRSPLPLSHSYIMVAFSTIAAAATFATLASAQTFQRLGACPDLGCVFPPDQADFLAGQYFDIRVEVHAPVNGSEANGGIPDKRFSLAIQKKGGASQPVSKFFDITEPAIEEWKFKWYEDYFAEDAKTPSHVNVAAKAYRRVALYEPGEYTATLSYYSGSKTVANWVVRDLAEEKKAKNVILFIGDGMTTSMITAARLIGHKSINGKYLSKMAMDKFPILGHQMTHSIDSYITDSANSASALYSGHKSTVNSMGVYSDSSPDAFDDPKVETIVELLTRIWGSAIGIVSTAFLADATPIALTGHTRTRGHYGPLVDQMLNGVTNYTWTPFDGPDVVFGAGAENFNAGAGSYQGKDYVEEFRKKGYKVALDNTTLATLPSKERALGLFSTSNLPVWLDRNVYTENIINSTNHPSGNKKPATDLPGLKDMVLKAVDILHERGGDRGFFMMAEAASIDKQMHSLDYDRALGDLLELDDTVAATIARLTELNILNNTLVLVTADHGHGFDVYGSADTKYMASIDDNDVRGKRAAIGTYQNSGQSQYQVVDAAISYNTGVSFPVNWEPRYCLAQGTVAFPDRRENYEVPHEPRVPATKGADKSYYVNPADGVGGLVVNGTLRTDDAQGVHSLTDVPVYAMGPCQEKFQGTYNNIDIFFEMANCLGLARHDNKTGDKGALLPKANSTITTGAASGMEVLNGGGITAVLGVMVAAFVGAAVLV</sequence>
<gene>
    <name evidence="6" type="ORF">VC83_08461</name>
</gene>
<dbReference type="SUPFAM" id="SSF53649">
    <property type="entry name" value="Alkaline phosphatase-like"/>
    <property type="match status" value="1"/>
</dbReference>
<dbReference type="AlphaFoldDB" id="A0A177A1I2"/>
<keyword evidence="3" id="KW-0460">Magnesium</keyword>
<name>A0A177A1I2_9PEZI</name>
<feature type="active site" description="Phosphoserine intermediate" evidence="2">
    <location>
        <position position="377"/>
    </location>
</feature>
<dbReference type="InterPro" id="IPR017850">
    <property type="entry name" value="Alkaline_phosphatase_core_sf"/>
</dbReference>
<dbReference type="Proteomes" id="UP000077154">
    <property type="component" value="Unassembled WGS sequence"/>
</dbReference>
<feature type="binding site" evidence="3">
    <location>
        <position position="438"/>
    </location>
    <ligand>
        <name>Mg(2+)</name>
        <dbReference type="ChEBI" id="CHEBI:18420"/>
    </ligand>
</feature>
<evidence type="ECO:0000256" key="1">
    <source>
        <dbReference type="ARBA" id="ARBA00012647"/>
    </source>
</evidence>
<evidence type="ECO:0000256" key="3">
    <source>
        <dbReference type="PIRSR" id="PIRSR601952-2"/>
    </source>
</evidence>
<comment type="similarity">
    <text evidence="4">Belongs to the alkaline phosphatase family.</text>
</comment>
<dbReference type="EMBL" id="KV441411">
    <property type="protein sequence ID" value="OAF55141.2"/>
    <property type="molecule type" value="Genomic_DNA"/>
</dbReference>